<proteinExistence type="predicted"/>
<dbReference type="Pfam" id="PF13963">
    <property type="entry name" value="Transpos_assoc"/>
    <property type="match status" value="1"/>
</dbReference>
<keyword evidence="3" id="KW-1185">Reference proteome</keyword>
<gene>
    <name evidence="2" type="ORF">M0R45_002130</name>
</gene>
<evidence type="ECO:0000259" key="1">
    <source>
        <dbReference type="Pfam" id="PF13963"/>
    </source>
</evidence>
<evidence type="ECO:0000313" key="2">
    <source>
        <dbReference type="EMBL" id="KAK9901421.1"/>
    </source>
</evidence>
<reference evidence="2 3" key="1">
    <citation type="journal article" date="2023" name="G3 (Bethesda)">
        <title>A chromosome-length genome assembly and annotation of blackberry (Rubus argutus, cv. 'Hillquist').</title>
        <authorList>
            <person name="Bruna T."/>
            <person name="Aryal R."/>
            <person name="Dudchenko O."/>
            <person name="Sargent D.J."/>
            <person name="Mead D."/>
            <person name="Buti M."/>
            <person name="Cavallini A."/>
            <person name="Hytonen T."/>
            <person name="Andres J."/>
            <person name="Pham M."/>
            <person name="Weisz D."/>
            <person name="Mascagni F."/>
            <person name="Usai G."/>
            <person name="Natali L."/>
            <person name="Bassil N."/>
            <person name="Fernandez G.E."/>
            <person name="Lomsadze A."/>
            <person name="Armour M."/>
            <person name="Olukolu B."/>
            <person name="Poorten T."/>
            <person name="Britton C."/>
            <person name="Davik J."/>
            <person name="Ashrafi H."/>
            <person name="Aiden E.L."/>
            <person name="Borodovsky M."/>
            <person name="Worthington M."/>
        </authorList>
    </citation>
    <scope>NUCLEOTIDE SEQUENCE [LARGE SCALE GENOMIC DNA]</scope>
    <source>
        <strain evidence="2">PI 553951</strain>
    </source>
</reference>
<dbReference type="InterPro" id="IPR029480">
    <property type="entry name" value="Transpos_assoc"/>
</dbReference>
<accession>A0AAW1VI96</accession>
<comment type="caution">
    <text evidence="2">The sequence shown here is derived from an EMBL/GenBank/DDBJ whole genome shotgun (WGS) entry which is preliminary data.</text>
</comment>
<protein>
    <recommendedName>
        <fullName evidence="1">Transposase-associated domain-containing protein</fullName>
    </recommendedName>
</protein>
<dbReference type="EMBL" id="JBEDUW010000310">
    <property type="protein sequence ID" value="KAK9901421.1"/>
    <property type="molecule type" value="Genomic_DNA"/>
</dbReference>
<feature type="domain" description="Transposase-associated" evidence="1">
    <location>
        <begin position="4"/>
        <end position="47"/>
    </location>
</feature>
<name>A0AAW1VI96_RUBAR</name>
<sequence>MDKRSNLILCLCIKCNNFRSRPLDQVEDHLYCYGMVMDYTKWTKHGEEESGDEVEDDDIMEEDNGDDINDVVEMIHDFHAGTLGDDGASQEHSQTRKESKFSQLMGDAEQELYPGCQKFSKLSFIVKLLHLKIMHTCSNKSFTALLELLKEALPDGPKSPGNNIDVFLFGESTGGDENSFGLGGDDAVRDVMAGFVRRDGVAGGGTGRDWCRREAAKWSGQNWASAVMIEGGWVIEFDAVKGAEKRVNCD</sequence>
<evidence type="ECO:0000313" key="3">
    <source>
        <dbReference type="Proteomes" id="UP001457282"/>
    </source>
</evidence>
<dbReference type="Proteomes" id="UP001457282">
    <property type="component" value="Unassembled WGS sequence"/>
</dbReference>
<dbReference type="AlphaFoldDB" id="A0AAW1VI96"/>
<organism evidence="2 3">
    <name type="scientific">Rubus argutus</name>
    <name type="common">Southern blackberry</name>
    <dbReference type="NCBI Taxonomy" id="59490"/>
    <lineage>
        <taxon>Eukaryota</taxon>
        <taxon>Viridiplantae</taxon>
        <taxon>Streptophyta</taxon>
        <taxon>Embryophyta</taxon>
        <taxon>Tracheophyta</taxon>
        <taxon>Spermatophyta</taxon>
        <taxon>Magnoliopsida</taxon>
        <taxon>eudicotyledons</taxon>
        <taxon>Gunneridae</taxon>
        <taxon>Pentapetalae</taxon>
        <taxon>rosids</taxon>
        <taxon>fabids</taxon>
        <taxon>Rosales</taxon>
        <taxon>Rosaceae</taxon>
        <taxon>Rosoideae</taxon>
        <taxon>Rosoideae incertae sedis</taxon>
        <taxon>Rubus</taxon>
    </lineage>
</organism>